<sequence length="96" mass="11315">MTFKLVFKQEAKKEWDSLDETVRSLFAKKLKERLEQPRVQSAQLSGMKDCYKIKLLRAGYRLVYQLRDKELVVAVIAVGKRDKSQVYKMALKRFDS</sequence>
<gene>
    <name evidence="3" type="ORF">CDV28_10869</name>
</gene>
<proteinExistence type="inferred from homology"/>
<evidence type="ECO:0000313" key="3">
    <source>
        <dbReference type="EMBL" id="TAA75330.1"/>
    </source>
</evidence>
<evidence type="ECO:0000313" key="4">
    <source>
        <dbReference type="Proteomes" id="UP000316238"/>
    </source>
</evidence>
<protein>
    <submittedName>
        <fullName evidence="3">mRNA interferase RelE/StbE</fullName>
    </submittedName>
</protein>
<dbReference type="InterPro" id="IPR007712">
    <property type="entry name" value="RelE/ParE_toxin"/>
</dbReference>
<keyword evidence="4" id="KW-1185">Reference proteome</keyword>
<accession>A0A521G2T3</accession>
<dbReference type="Proteomes" id="UP000316238">
    <property type="component" value="Unassembled WGS sequence"/>
</dbReference>
<dbReference type="NCBIfam" id="TIGR02385">
    <property type="entry name" value="RelE_StbE"/>
    <property type="match status" value="1"/>
</dbReference>
<dbReference type="Gene3D" id="3.30.2310.20">
    <property type="entry name" value="RelE-like"/>
    <property type="match status" value="1"/>
</dbReference>
<organism evidence="3 4">
    <name type="scientific">Candidatus Electronema aureum</name>
    <dbReference type="NCBI Taxonomy" id="2005002"/>
    <lineage>
        <taxon>Bacteria</taxon>
        <taxon>Pseudomonadati</taxon>
        <taxon>Thermodesulfobacteriota</taxon>
        <taxon>Desulfobulbia</taxon>
        <taxon>Desulfobulbales</taxon>
        <taxon>Desulfobulbaceae</taxon>
        <taxon>Candidatus Electronema</taxon>
    </lineage>
</organism>
<evidence type="ECO:0000256" key="2">
    <source>
        <dbReference type="ARBA" id="ARBA00022649"/>
    </source>
</evidence>
<dbReference type="Pfam" id="PF05016">
    <property type="entry name" value="ParE_toxin"/>
    <property type="match status" value="1"/>
</dbReference>
<dbReference type="EMBL" id="NQJD01000008">
    <property type="protein sequence ID" value="TAA75330.1"/>
    <property type="molecule type" value="Genomic_DNA"/>
</dbReference>
<comment type="similarity">
    <text evidence="1">Belongs to the RelE toxin family.</text>
</comment>
<keyword evidence="2" id="KW-1277">Toxin-antitoxin system</keyword>
<evidence type="ECO:0000256" key="1">
    <source>
        <dbReference type="ARBA" id="ARBA00006226"/>
    </source>
</evidence>
<name>A0A521G2T3_9BACT</name>
<comment type="caution">
    <text evidence="3">The sequence shown here is derived from an EMBL/GenBank/DDBJ whole genome shotgun (WGS) entry which is preliminary data.</text>
</comment>
<dbReference type="AlphaFoldDB" id="A0A521G2T3"/>
<dbReference type="PANTHER" id="PTHR35601">
    <property type="entry name" value="TOXIN RELE"/>
    <property type="match status" value="1"/>
</dbReference>
<dbReference type="SUPFAM" id="SSF143011">
    <property type="entry name" value="RelE-like"/>
    <property type="match status" value="1"/>
</dbReference>
<dbReference type="PANTHER" id="PTHR35601:SF1">
    <property type="entry name" value="TOXIN RELE"/>
    <property type="match status" value="1"/>
</dbReference>
<reference evidence="3" key="1">
    <citation type="submission" date="2017-07" db="EMBL/GenBank/DDBJ databases">
        <title>The cable genome - Insights into the physiology and evolution of filamentous bacteria capable of sulfide oxidation via long distance electron transfer.</title>
        <authorList>
            <person name="Thorup C."/>
            <person name="Bjerg J.T."/>
            <person name="Schreiber L."/>
            <person name="Nielsen L.P."/>
            <person name="Kjeldsen K.U."/>
            <person name="Boesen T."/>
            <person name="Boggild A."/>
            <person name="Meysman F."/>
            <person name="Geelhoed J."/>
            <person name="Schramm A."/>
        </authorList>
    </citation>
    <scope>NUCLEOTIDE SEQUENCE [LARGE SCALE GENOMIC DNA]</scope>
    <source>
        <strain evidence="3">GS</strain>
    </source>
</reference>
<dbReference type="InterPro" id="IPR035093">
    <property type="entry name" value="RelE/ParE_toxin_dom_sf"/>
</dbReference>